<dbReference type="InterPro" id="IPR058691">
    <property type="entry name" value="Fn3_SaeA_1st"/>
</dbReference>
<accession>A0A4Y4C4X1</accession>
<dbReference type="InterPro" id="IPR058693">
    <property type="entry name" value="Fn3_SaeA_3rd"/>
</dbReference>
<dbReference type="Pfam" id="PF25836">
    <property type="entry name" value="Fn3_SaeA_6th"/>
    <property type="match status" value="1"/>
</dbReference>
<gene>
    <name evidence="7" type="ORF">CVA01_21960</name>
</gene>
<evidence type="ECO:0000313" key="8">
    <source>
        <dbReference type="Proteomes" id="UP000319986"/>
    </source>
</evidence>
<evidence type="ECO:0000313" key="7">
    <source>
        <dbReference type="EMBL" id="GEC86882.1"/>
    </source>
</evidence>
<dbReference type="Pfam" id="PF25833">
    <property type="entry name" value="Fn3_SaeA_3rd"/>
    <property type="match status" value="1"/>
</dbReference>
<protein>
    <submittedName>
        <fullName evidence="7">Uncharacterized protein</fullName>
    </submittedName>
</protein>
<feature type="domain" description="SaeA first Fn3-like" evidence="2">
    <location>
        <begin position="191"/>
        <end position="278"/>
    </location>
</feature>
<evidence type="ECO:0000259" key="3">
    <source>
        <dbReference type="Pfam" id="PF25833"/>
    </source>
</evidence>
<dbReference type="InterPro" id="IPR058692">
    <property type="entry name" value="Fn3_SaeA_2nd"/>
</dbReference>
<feature type="compositionally biased region" description="Low complexity" evidence="1">
    <location>
        <begin position="723"/>
        <end position="744"/>
    </location>
</feature>
<feature type="domain" description="SaeA third Fn3-like" evidence="4">
    <location>
        <begin position="389"/>
        <end position="487"/>
    </location>
</feature>
<evidence type="ECO:0000259" key="6">
    <source>
        <dbReference type="Pfam" id="PF25836"/>
    </source>
</evidence>
<dbReference type="RefSeq" id="WP_141330698.1">
    <property type="nucleotide sequence ID" value="NZ_BJNT01000017.1"/>
</dbReference>
<feature type="compositionally biased region" description="Low complexity" evidence="1">
    <location>
        <begin position="70"/>
        <end position="92"/>
    </location>
</feature>
<feature type="domain" description="SaeA second Fn3-like" evidence="3">
    <location>
        <begin position="284"/>
        <end position="369"/>
    </location>
</feature>
<proteinExistence type="predicted"/>
<name>A0A4Y4C4X1_9CORY</name>
<feature type="domain" description="SaeA fourth Fn3-like" evidence="5">
    <location>
        <begin position="496"/>
        <end position="574"/>
    </location>
</feature>
<reference evidence="7 8" key="1">
    <citation type="submission" date="2019-06" db="EMBL/GenBank/DDBJ databases">
        <title>Whole genome shotgun sequence of Corynebacterium variabile NBRC 15286.</title>
        <authorList>
            <person name="Hosoyama A."/>
            <person name="Uohara A."/>
            <person name="Ohji S."/>
            <person name="Ichikawa N."/>
        </authorList>
    </citation>
    <scope>NUCLEOTIDE SEQUENCE [LARGE SCALE GENOMIC DNA]</scope>
    <source>
        <strain evidence="7 8">NBRC 15286</strain>
    </source>
</reference>
<dbReference type="Pfam" id="PF25832">
    <property type="entry name" value="Fn3_SaeA_2nd"/>
    <property type="match status" value="1"/>
</dbReference>
<comment type="caution">
    <text evidence="7">The sequence shown here is derived from an EMBL/GenBank/DDBJ whole genome shotgun (WGS) entry which is preliminary data.</text>
</comment>
<dbReference type="Proteomes" id="UP000319986">
    <property type="component" value="Unassembled WGS sequence"/>
</dbReference>
<dbReference type="InterPro" id="IPR058694">
    <property type="entry name" value="Fn3_SaeA_4th"/>
</dbReference>
<dbReference type="InterPro" id="IPR058696">
    <property type="entry name" value="Fn3_SaeA_5th"/>
</dbReference>
<evidence type="ECO:0000259" key="4">
    <source>
        <dbReference type="Pfam" id="PF25834"/>
    </source>
</evidence>
<organism evidence="7 8">
    <name type="scientific">Corynebacterium variabile</name>
    <dbReference type="NCBI Taxonomy" id="1727"/>
    <lineage>
        <taxon>Bacteria</taxon>
        <taxon>Bacillati</taxon>
        <taxon>Actinomycetota</taxon>
        <taxon>Actinomycetes</taxon>
        <taxon>Mycobacteriales</taxon>
        <taxon>Corynebacteriaceae</taxon>
        <taxon>Corynebacterium</taxon>
    </lineage>
</organism>
<evidence type="ECO:0000259" key="2">
    <source>
        <dbReference type="Pfam" id="PF25832"/>
    </source>
</evidence>
<feature type="compositionally biased region" description="Basic residues" evidence="1">
    <location>
        <begin position="93"/>
        <end position="103"/>
    </location>
</feature>
<evidence type="ECO:0000259" key="5">
    <source>
        <dbReference type="Pfam" id="PF25835"/>
    </source>
</evidence>
<evidence type="ECO:0000256" key="1">
    <source>
        <dbReference type="SAM" id="MobiDB-lite"/>
    </source>
</evidence>
<sequence length="782" mass="84587">MTWTQNNPTAPGTPEVPLGTLAEIAALTDPTESEVRRLLPSAQPDRDAAAVTLTGMFRGEAPEPAPAPEPATAVAETPAAGKNPGPGKPAGSPKKKSGRKGRRQAAASSTLATPAAQPAASPLANLLRKKKGENLARVVIDEKDFEHDPYFDELFADSDATYDYSMPEGFVSPGAPRVTYEYTAPVEENADPTETVLITWPPLPGAPNATTLYRVTVADEEVVQAPGAGSRLVVTHGTAFRDTRPPKTGFRHYQVWAYTGADVDELLEMTPLFLGEDVAIFPPRNIRLAESGGTVSGTWEARSGHNEVQIYQARAGYYGKLNVPKNELVDGTVDQSGFTHRVEVRGLTYDYTAVPVVTFRGRTRSGAPTPVQSVEVSAEIEQVELISVTRTEDDHEDHIRIEWLAPPTGSVKIFLTATPPNPELPMAQVDREYLDEDDALGSTEWMTEETAPPGQYVDRTMVWPTGWHRVYVTPVNVVGDRAWVGESTVLQRVSPITEYRIIERVAGELITLDWPDGADFIDIRSAAGHHQLDRAAYDRQGGIRLHLESTGERVTLTPVAVYAGRDKQSDSPTVVDYPGLRKYSYDLDFPDSGLPQIAVWSVDFPDSNAPHFRLVHNPARLPLYIGDGSPVPCAQSDASPRTRSRDDTDLYQRALPTRDRGPGQAGPAVWQIDNTRLLPGGYLRLFIDPDARDPQVTATETAEGAGSTAADRYTGPSGFDAAAFGTGPATPPDTAGPAHDAAPGVDNRQPWSATGTPAVILESEVVARLRVPDRRAAGRSLQ</sequence>
<dbReference type="GeneID" id="82888310"/>
<dbReference type="EMBL" id="BJNT01000017">
    <property type="protein sequence ID" value="GEC86882.1"/>
    <property type="molecule type" value="Genomic_DNA"/>
</dbReference>
<feature type="compositionally biased region" description="Low complexity" evidence="1">
    <location>
        <begin position="104"/>
        <end position="120"/>
    </location>
</feature>
<feature type="region of interest" description="Disordered" evidence="1">
    <location>
        <begin position="28"/>
        <end position="120"/>
    </location>
</feature>
<feature type="region of interest" description="Disordered" evidence="1">
    <location>
        <begin position="723"/>
        <end position="753"/>
    </location>
</feature>
<dbReference type="Pfam" id="PF25835">
    <property type="entry name" value="Fn3_SaeA_5th"/>
    <property type="match status" value="1"/>
</dbReference>
<feature type="domain" description="SaeA fifth Fn3-like" evidence="6">
    <location>
        <begin position="597"/>
        <end position="692"/>
    </location>
</feature>
<dbReference type="AlphaFoldDB" id="A0A4Y4C4X1"/>
<dbReference type="Pfam" id="PF25834">
    <property type="entry name" value="Fn3_SaeA_4th"/>
    <property type="match status" value="1"/>
</dbReference>